<dbReference type="Proteomes" id="UP000827872">
    <property type="component" value="Linkage Group LG08"/>
</dbReference>
<gene>
    <name evidence="1" type="primary">ATP5MD</name>
    <name evidence="1" type="ORF">K3G42_019540</name>
</gene>
<sequence length="71" mass="8045">MVDIWSGNGQAVMAGHDSGSHPQFTGFQKYFNSYTITGRRNYVLATYASLAMIILYFKLRPKKQKPALTEQ</sequence>
<reference evidence="1" key="1">
    <citation type="submission" date="2021-08" db="EMBL/GenBank/DDBJ databases">
        <title>The first chromosome-level gecko genome reveals the dynamic sex chromosomes of Neotropical dwarf geckos (Sphaerodactylidae: Sphaerodactylus).</title>
        <authorList>
            <person name="Pinto B.J."/>
            <person name="Keating S.E."/>
            <person name="Gamble T."/>
        </authorList>
    </citation>
    <scope>NUCLEOTIDE SEQUENCE</scope>
    <source>
        <strain evidence="1">TG3544</strain>
    </source>
</reference>
<protein>
    <submittedName>
        <fullName evidence="1">Up-regulated during skeletal muscle growth protein 5</fullName>
    </submittedName>
</protein>
<accession>A0ACB8F9T1</accession>
<keyword evidence="2" id="KW-1185">Reference proteome</keyword>
<dbReference type="EMBL" id="CM037621">
    <property type="protein sequence ID" value="KAH8001985.1"/>
    <property type="molecule type" value="Genomic_DNA"/>
</dbReference>
<evidence type="ECO:0000313" key="2">
    <source>
        <dbReference type="Proteomes" id="UP000827872"/>
    </source>
</evidence>
<organism evidence="1 2">
    <name type="scientific">Sphaerodactylus townsendi</name>
    <dbReference type="NCBI Taxonomy" id="933632"/>
    <lineage>
        <taxon>Eukaryota</taxon>
        <taxon>Metazoa</taxon>
        <taxon>Chordata</taxon>
        <taxon>Craniata</taxon>
        <taxon>Vertebrata</taxon>
        <taxon>Euteleostomi</taxon>
        <taxon>Lepidosauria</taxon>
        <taxon>Squamata</taxon>
        <taxon>Bifurcata</taxon>
        <taxon>Gekkota</taxon>
        <taxon>Sphaerodactylidae</taxon>
        <taxon>Sphaerodactylus</taxon>
    </lineage>
</organism>
<comment type="caution">
    <text evidence="1">The sequence shown here is derived from an EMBL/GenBank/DDBJ whole genome shotgun (WGS) entry which is preliminary data.</text>
</comment>
<evidence type="ECO:0000313" key="1">
    <source>
        <dbReference type="EMBL" id="KAH8001985.1"/>
    </source>
</evidence>
<name>A0ACB8F9T1_9SAUR</name>
<proteinExistence type="predicted"/>